<accession>A0A4R1YGL4</accession>
<evidence type="ECO:0000256" key="3">
    <source>
        <dbReference type="ARBA" id="ARBA00012663"/>
    </source>
</evidence>
<sequence>MRRAGAYILGCSGPALTAAERQFFAQANPLGFILFARNVRDPSQLRALTESLRAAVGRAAPILIDQEGGRVQRLTAPHWRQWAAAADQIAAVGPENAARSMYLRSRLIARELNWAGIDVNCAPLGDLARPETHKVLKNRCYGSDPASVARIARAVADGLLHGGVLPVLKHIPGHGRATVDSHLDLPRVKTPLSQLEATDFAAFRALSDLPLGMTAHVVYEALDGGAPVTTSGEAIIYIRRALGFQGFLMTDDISMQALSGSIAARCVASIRAGCDAVLHCNGKLAEMEEVAEASGTLTEKAAARASRALARRRPPVPGEVSALVTELDALLGKRRDA</sequence>
<dbReference type="GO" id="GO:0004563">
    <property type="term" value="F:beta-N-acetylhexosaminidase activity"/>
    <property type="evidence" value="ECO:0007669"/>
    <property type="project" value="UniProtKB-EC"/>
</dbReference>
<keyword evidence="4" id="KW-0378">Hydrolase</keyword>
<protein>
    <recommendedName>
        <fullName evidence="3">beta-N-acetylhexosaminidase</fullName>
        <ecNumber evidence="3">3.2.1.52</ecNumber>
    </recommendedName>
</protein>
<gene>
    <name evidence="7" type="ORF">EV216_14012</name>
</gene>
<dbReference type="PANTHER" id="PTHR30480">
    <property type="entry name" value="BETA-HEXOSAMINIDASE-RELATED"/>
    <property type="match status" value="1"/>
</dbReference>
<feature type="domain" description="Glycoside hydrolase family 3 N-terminal" evidence="6">
    <location>
        <begin position="20"/>
        <end position="301"/>
    </location>
</feature>
<dbReference type="RefSeq" id="WP_132697012.1">
    <property type="nucleotide sequence ID" value="NZ_SLVM01000040.1"/>
</dbReference>
<dbReference type="InterPro" id="IPR050226">
    <property type="entry name" value="NagZ_Beta-hexosaminidase"/>
</dbReference>
<dbReference type="OrthoDB" id="9786661at2"/>
<evidence type="ECO:0000256" key="4">
    <source>
        <dbReference type="ARBA" id="ARBA00022801"/>
    </source>
</evidence>
<dbReference type="EC" id="3.2.1.52" evidence="3"/>
<comment type="catalytic activity">
    <reaction evidence="1">
        <text>Hydrolysis of terminal non-reducing N-acetyl-D-hexosamine residues in N-acetyl-beta-D-hexosaminides.</text>
        <dbReference type="EC" id="3.2.1.52"/>
    </reaction>
</comment>
<organism evidence="7 8">
    <name type="scientific">Rhodovulum steppense</name>
    <dbReference type="NCBI Taxonomy" id="540251"/>
    <lineage>
        <taxon>Bacteria</taxon>
        <taxon>Pseudomonadati</taxon>
        <taxon>Pseudomonadota</taxon>
        <taxon>Alphaproteobacteria</taxon>
        <taxon>Rhodobacterales</taxon>
        <taxon>Paracoccaceae</taxon>
        <taxon>Rhodovulum</taxon>
    </lineage>
</organism>
<dbReference type="Gene3D" id="3.20.20.300">
    <property type="entry name" value="Glycoside hydrolase, family 3, N-terminal domain"/>
    <property type="match status" value="1"/>
</dbReference>
<dbReference type="EMBL" id="SLVM01000040">
    <property type="protein sequence ID" value="TCM75257.1"/>
    <property type="molecule type" value="Genomic_DNA"/>
</dbReference>
<keyword evidence="5" id="KW-0326">Glycosidase</keyword>
<evidence type="ECO:0000256" key="2">
    <source>
        <dbReference type="ARBA" id="ARBA00005336"/>
    </source>
</evidence>
<dbReference type="Proteomes" id="UP000295277">
    <property type="component" value="Unassembled WGS sequence"/>
</dbReference>
<dbReference type="InterPro" id="IPR036962">
    <property type="entry name" value="Glyco_hydro_3_N_sf"/>
</dbReference>
<evidence type="ECO:0000313" key="8">
    <source>
        <dbReference type="Proteomes" id="UP000295277"/>
    </source>
</evidence>
<reference evidence="7 8" key="1">
    <citation type="submission" date="2019-03" db="EMBL/GenBank/DDBJ databases">
        <title>Genomic Encyclopedia of Type Strains, Phase IV (KMG-IV): sequencing the most valuable type-strain genomes for metagenomic binning, comparative biology and taxonomic classification.</title>
        <authorList>
            <person name="Goeker M."/>
        </authorList>
    </citation>
    <scope>NUCLEOTIDE SEQUENCE [LARGE SCALE GENOMIC DNA]</scope>
    <source>
        <strain evidence="7 8">DSM 21153</strain>
    </source>
</reference>
<comment type="caution">
    <text evidence="7">The sequence shown here is derived from an EMBL/GenBank/DDBJ whole genome shotgun (WGS) entry which is preliminary data.</text>
</comment>
<dbReference type="GO" id="GO:0005975">
    <property type="term" value="P:carbohydrate metabolic process"/>
    <property type="evidence" value="ECO:0007669"/>
    <property type="project" value="InterPro"/>
</dbReference>
<dbReference type="GO" id="GO:0009254">
    <property type="term" value="P:peptidoglycan turnover"/>
    <property type="evidence" value="ECO:0007669"/>
    <property type="project" value="TreeGrafter"/>
</dbReference>
<evidence type="ECO:0000259" key="6">
    <source>
        <dbReference type="Pfam" id="PF00933"/>
    </source>
</evidence>
<dbReference type="Pfam" id="PF00933">
    <property type="entry name" value="Glyco_hydro_3"/>
    <property type="match status" value="1"/>
</dbReference>
<dbReference type="PANTHER" id="PTHR30480:SF13">
    <property type="entry name" value="BETA-HEXOSAMINIDASE"/>
    <property type="match status" value="1"/>
</dbReference>
<evidence type="ECO:0000313" key="7">
    <source>
        <dbReference type="EMBL" id="TCM75257.1"/>
    </source>
</evidence>
<name>A0A4R1YGL4_9RHOB</name>
<evidence type="ECO:0000256" key="1">
    <source>
        <dbReference type="ARBA" id="ARBA00001231"/>
    </source>
</evidence>
<dbReference type="InterPro" id="IPR001764">
    <property type="entry name" value="Glyco_hydro_3_N"/>
</dbReference>
<dbReference type="SUPFAM" id="SSF51445">
    <property type="entry name" value="(Trans)glycosidases"/>
    <property type="match status" value="1"/>
</dbReference>
<comment type="similarity">
    <text evidence="2">Belongs to the glycosyl hydrolase 3 family.</text>
</comment>
<evidence type="ECO:0000256" key="5">
    <source>
        <dbReference type="ARBA" id="ARBA00023295"/>
    </source>
</evidence>
<keyword evidence="8" id="KW-1185">Reference proteome</keyword>
<proteinExistence type="inferred from homology"/>
<dbReference type="AlphaFoldDB" id="A0A4R1YGL4"/>
<dbReference type="InterPro" id="IPR017853">
    <property type="entry name" value="GH"/>
</dbReference>